<evidence type="ECO:0000256" key="6">
    <source>
        <dbReference type="SAM" id="MobiDB-lite"/>
    </source>
</evidence>
<dbReference type="InterPro" id="IPR044957">
    <property type="entry name" value="Ribosomal_bL32_bact"/>
</dbReference>
<evidence type="ECO:0000256" key="3">
    <source>
        <dbReference type="ARBA" id="ARBA00023274"/>
    </source>
</evidence>
<dbReference type="EMBL" id="PCRM01000026">
    <property type="protein sequence ID" value="PIP21659.1"/>
    <property type="molecule type" value="Genomic_DNA"/>
</dbReference>
<evidence type="ECO:0000256" key="1">
    <source>
        <dbReference type="ARBA" id="ARBA00008560"/>
    </source>
</evidence>
<comment type="similarity">
    <text evidence="1 5">Belongs to the bacterial ribosomal protein bL32 family.</text>
</comment>
<comment type="caution">
    <text evidence="7">The sequence shown here is derived from an EMBL/GenBank/DDBJ whole genome shotgun (WGS) entry which is preliminary data.</text>
</comment>
<organism evidence="7 8">
    <name type="scientific">Candidatus Nealsonbacteria bacterium CG23_combo_of_CG06-09_8_20_14_all_40_13</name>
    <dbReference type="NCBI Taxonomy" id="1974724"/>
    <lineage>
        <taxon>Bacteria</taxon>
        <taxon>Candidatus Nealsoniibacteriota</taxon>
    </lineage>
</organism>
<dbReference type="Pfam" id="PF01783">
    <property type="entry name" value="Ribosomal_L32p"/>
    <property type="match status" value="1"/>
</dbReference>
<dbReference type="HAMAP" id="MF_00340">
    <property type="entry name" value="Ribosomal_bL32"/>
    <property type="match status" value="1"/>
</dbReference>
<dbReference type="PANTHER" id="PTHR35534">
    <property type="entry name" value="50S RIBOSOMAL PROTEIN L32"/>
    <property type="match status" value="1"/>
</dbReference>
<keyword evidence="2 5" id="KW-0689">Ribosomal protein</keyword>
<sequence length="58" mass="6557">MAEPKKRLTKSRSGNRRSHIAKKPNQLATCQKCKSKILPHHVCPVCGTYKGEKIIEVK</sequence>
<dbReference type="Proteomes" id="UP000231567">
    <property type="component" value="Unassembled WGS sequence"/>
</dbReference>
<accession>A0A2G9YQY9</accession>
<dbReference type="GO" id="GO:0015934">
    <property type="term" value="C:large ribosomal subunit"/>
    <property type="evidence" value="ECO:0007669"/>
    <property type="project" value="InterPro"/>
</dbReference>
<dbReference type="InterPro" id="IPR011332">
    <property type="entry name" value="Ribosomal_zn-bd"/>
</dbReference>
<name>A0A2G9YQY9_9BACT</name>
<keyword evidence="3 5" id="KW-0687">Ribonucleoprotein</keyword>
<feature type="region of interest" description="Disordered" evidence="6">
    <location>
        <begin position="1"/>
        <end position="22"/>
    </location>
</feature>
<evidence type="ECO:0000313" key="7">
    <source>
        <dbReference type="EMBL" id="PIP21659.1"/>
    </source>
</evidence>
<dbReference type="SUPFAM" id="SSF57829">
    <property type="entry name" value="Zn-binding ribosomal proteins"/>
    <property type="match status" value="1"/>
</dbReference>
<proteinExistence type="inferred from homology"/>
<dbReference type="PANTHER" id="PTHR35534:SF1">
    <property type="entry name" value="LARGE RIBOSOMAL SUBUNIT PROTEIN BL32"/>
    <property type="match status" value="1"/>
</dbReference>
<evidence type="ECO:0000256" key="4">
    <source>
        <dbReference type="ARBA" id="ARBA00035178"/>
    </source>
</evidence>
<dbReference type="AlphaFoldDB" id="A0A2G9YQY9"/>
<feature type="compositionally biased region" description="Basic residues" evidence="6">
    <location>
        <begin position="7"/>
        <end position="22"/>
    </location>
</feature>
<dbReference type="GO" id="GO:0003735">
    <property type="term" value="F:structural constituent of ribosome"/>
    <property type="evidence" value="ECO:0007669"/>
    <property type="project" value="InterPro"/>
</dbReference>
<evidence type="ECO:0000313" key="8">
    <source>
        <dbReference type="Proteomes" id="UP000231567"/>
    </source>
</evidence>
<evidence type="ECO:0000256" key="5">
    <source>
        <dbReference type="HAMAP-Rule" id="MF_00340"/>
    </source>
</evidence>
<evidence type="ECO:0000256" key="2">
    <source>
        <dbReference type="ARBA" id="ARBA00022980"/>
    </source>
</evidence>
<protein>
    <recommendedName>
        <fullName evidence="4 5">Large ribosomal subunit protein bL32</fullName>
    </recommendedName>
</protein>
<reference evidence="7 8" key="1">
    <citation type="submission" date="2017-09" db="EMBL/GenBank/DDBJ databases">
        <title>Depth-based differentiation of microbial function through sediment-hosted aquifers and enrichment of novel symbionts in the deep terrestrial subsurface.</title>
        <authorList>
            <person name="Probst A.J."/>
            <person name="Ladd B."/>
            <person name="Jarett J.K."/>
            <person name="Geller-Mcgrath D.E."/>
            <person name="Sieber C.M."/>
            <person name="Emerson J.B."/>
            <person name="Anantharaman K."/>
            <person name="Thomas B.C."/>
            <person name="Malmstrom R."/>
            <person name="Stieglmeier M."/>
            <person name="Klingl A."/>
            <person name="Woyke T."/>
            <person name="Ryan C.M."/>
            <person name="Banfield J.F."/>
        </authorList>
    </citation>
    <scope>NUCLEOTIDE SEQUENCE [LARGE SCALE GENOMIC DNA]</scope>
    <source>
        <strain evidence="7">CG23_combo_of_CG06-09_8_20_14_all_40_13</strain>
    </source>
</reference>
<dbReference type="NCBIfam" id="TIGR01031">
    <property type="entry name" value="rpmF_bact"/>
    <property type="match status" value="1"/>
</dbReference>
<dbReference type="GO" id="GO:0006412">
    <property type="term" value="P:translation"/>
    <property type="evidence" value="ECO:0007669"/>
    <property type="project" value="UniProtKB-UniRule"/>
</dbReference>
<dbReference type="InterPro" id="IPR002677">
    <property type="entry name" value="Ribosomal_bL32"/>
</dbReference>
<gene>
    <name evidence="5" type="primary">rpmF</name>
    <name evidence="7" type="ORF">COX39_01900</name>
</gene>